<reference evidence="6" key="1">
    <citation type="submission" date="2024-05" db="EMBL/GenBank/DDBJ databases">
        <title>30 novel species of actinomycetes from the DSMZ collection.</title>
        <authorList>
            <person name="Nouioui I."/>
        </authorList>
    </citation>
    <scope>NUCLEOTIDE SEQUENCE</scope>
    <source>
        <strain evidence="6">DSM 41529</strain>
    </source>
</reference>
<organism evidence="6 7">
    <name type="scientific">Streptomyces lonegramiae</name>
    <dbReference type="NCBI Taxonomy" id="3075524"/>
    <lineage>
        <taxon>Bacteria</taxon>
        <taxon>Bacillati</taxon>
        <taxon>Actinomycetota</taxon>
        <taxon>Actinomycetes</taxon>
        <taxon>Kitasatosporales</taxon>
        <taxon>Streptomycetaceae</taxon>
        <taxon>Streptomyces</taxon>
    </lineage>
</organism>
<dbReference type="InterPro" id="IPR009057">
    <property type="entry name" value="Homeodomain-like_sf"/>
</dbReference>
<dbReference type="PANTHER" id="PTHR30055">
    <property type="entry name" value="HTH-TYPE TRANSCRIPTIONAL REGULATOR RUTR"/>
    <property type="match status" value="1"/>
</dbReference>
<accession>A0ABU2XXP2</accession>
<dbReference type="SUPFAM" id="SSF46689">
    <property type="entry name" value="Homeodomain-like"/>
    <property type="match status" value="1"/>
</dbReference>
<evidence type="ECO:0000313" key="6">
    <source>
        <dbReference type="EMBL" id="MDT0550376.1"/>
    </source>
</evidence>
<feature type="DNA-binding region" description="H-T-H motif" evidence="4">
    <location>
        <begin position="48"/>
        <end position="67"/>
    </location>
</feature>
<evidence type="ECO:0000259" key="5">
    <source>
        <dbReference type="PROSITE" id="PS50977"/>
    </source>
</evidence>
<keyword evidence="1" id="KW-0805">Transcription regulation</keyword>
<dbReference type="InterPro" id="IPR041642">
    <property type="entry name" value="KstR_C"/>
</dbReference>
<dbReference type="EMBL" id="JAVRFD010000092">
    <property type="protein sequence ID" value="MDT0550376.1"/>
    <property type="molecule type" value="Genomic_DNA"/>
</dbReference>
<dbReference type="Gene3D" id="1.10.357.10">
    <property type="entry name" value="Tetracycline Repressor, domain 2"/>
    <property type="match status" value="1"/>
</dbReference>
<dbReference type="Pfam" id="PF00440">
    <property type="entry name" value="TetR_N"/>
    <property type="match status" value="1"/>
</dbReference>
<evidence type="ECO:0000256" key="4">
    <source>
        <dbReference type="PROSITE-ProRule" id="PRU00335"/>
    </source>
</evidence>
<proteinExistence type="predicted"/>
<keyword evidence="7" id="KW-1185">Reference proteome</keyword>
<dbReference type="Proteomes" id="UP001180754">
    <property type="component" value="Unassembled WGS sequence"/>
</dbReference>
<evidence type="ECO:0000313" key="7">
    <source>
        <dbReference type="Proteomes" id="UP001180754"/>
    </source>
</evidence>
<evidence type="ECO:0000256" key="3">
    <source>
        <dbReference type="ARBA" id="ARBA00023163"/>
    </source>
</evidence>
<protein>
    <submittedName>
        <fullName evidence="6">TetR family transcriptional regulator</fullName>
    </submittedName>
</protein>
<dbReference type="RefSeq" id="WP_311730951.1">
    <property type="nucleotide sequence ID" value="NZ_JAVRFD010000092.1"/>
</dbReference>
<comment type="caution">
    <text evidence="6">The sequence shown here is derived from an EMBL/GenBank/DDBJ whole genome shotgun (WGS) entry which is preliminary data.</text>
</comment>
<feature type="domain" description="HTH tetR-type" evidence="5">
    <location>
        <begin position="25"/>
        <end position="85"/>
    </location>
</feature>
<dbReference type="PANTHER" id="PTHR30055:SF234">
    <property type="entry name" value="HTH-TYPE TRANSCRIPTIONAL REGULATOR BETI"/>
    <property type="match status" value="1"/>
</dbReference>
<dbReference type="PROSITE" id="PS50977">
    <property type="entry name" value="HTH_TETR_2"/>
    <property type="match status" value="1"/>
</dbReference>
<keyword evidence="2 4" id="KW-0238">DNA-binding</keyword>
<dbReference type="Pfam" id="PF17925">
    <property type="entry name" value="TetR_C_20"/>
    <property type="match status" value="1"/>
</dbReference>
<name>A0ABU2XXP2_9ACTN</name>
<dbReference type="InterPro" id="IPR050109">
    <property type="entry name" value="HTH-type_TetR-like_transc_reg"/>
</dbReference>
<gene>
    <name evidence="6" type="ORF">RND15_48245</name>
</gene>
<evidence type="ECO:0000256" key="1">
    <source>
        <dbReference type="ARBA" id="ARBA00023015"/>
    </source>
</evidence>
<sequence>KEWAVLRSLCDPEVEMRATKLQSRRNERRDRIISAATELALKGYDACQIRSVAAAAGMSASTVYQYFPSKDDLLLACFHEWLWDFETEYRCVTSDVDPFHRLLQVSLTLTDRLCSSPQFAAAMIRPYLYADGAAAIQADLVRRQTVRIFIRSVGGEQSAAREIGAAEILSDVWMSNLAAFAQKRIAAGELARRITRTVGLLKGR</sequence>
<feature type="non-terminal residue" evidence="6">
    <location>
        <position position="1"/>
    </location>
</feature>
<dbReference type="InterPro" id="IPR001647">
    <property type="entry name" value="HTH_TetR"/>
</dbReference>
<evidence type="ECO:0000256" key="2">
    <source>
        <dbReference type="ARBA" id="ARBA00023125"/>
    </source>
</evidence>
<keyword evidence="3" id="KW-0804">Transcription</keyword>